<dbReference type="AlphaFoldDB" id="A0A265UR64"/>
<dbReference type="RefSeq" id="WP_094968873.1">
    <property type="nucleotide sequence ID" value="NZ_NGJN01000006.1"/>
</dbReference>
<protein>
    <submittedName>
        <fullName evidence="1">Uncharacterized protein</fullName>
    </submittedName>
</protein>
<name>A0A265UR64_9FLAO</name>
<evidence type="ECO:0000313" key="2">
    <source>
        <dbReference type="Proteomes" id="UP000216840"/>
    </source>
</evidence>
<dbReference type="Proteomes" id="UP000216840">
    <property type="component" value="Unassembled WGS sequence"/>
</dbReference>
<dbReference type="SUPFAM" id="SSF52540">
    <property type="entry name" value="P-loop containing nucleoside triphosphate hydrolases"/>
    <property type="match status" value="1"/>
</dbReference>
<evidence type="ECO:0000313" key="1">
    <source>
        <dbReference type="EMBL" id="OZV67577.1"/>
    </source>
</evidence>
<dbReference type="Gene3D" id="3.90.1480.10">
    <property type="entry name" value="Alpha-2,3-sialyltransferase"/>
    <property type="match status" value="1"/>
</dbReference>
<keyword evidence="2" id="KW-1185">Reference proteome</keyword>
<dbReference type="Gene3D" id="3.40.50.300">
    <property type="entry name" value="P-loop containing nucleotide triphosphate hydrolases"/>
    <property type="match status" value="1"/>
</dbReference>
<gene>
    <name evidence="1" type="ORF">CA834_11540</name>
</gene>
<dbReference type="EMBL" id="NGJN01000006">
    <property type="protein sequence ID" value="OZV67577.1"/>
    <property type="molecule type" value="Genomic_DNA"/>
</dbReference>
<proteinExistence type="predicted"/>
<organism evidence="1 2">
    <name type="scientific">Winogradskyella aurantia</name>
    <dbReference type="NCBI Taxonomy" id="1915063"/>
    <lineage>
        <taxon>Bacteria</taxon>
        <taxon>Pseudomonadati</taxon>
        <taxon>Bacteroidota</taxon>
        <taxon>Flavobacteriia</taxon>
        <taxon>Flavobacteriales</taxon>
        <taxon>Flavobacteriaceae</taxon>
        <taxon>Winogradskyella</taxon>
    </lineage>
</organism>
<dbReference type="InterPro" id="IPR027417">
    <property type="entry name" value="P-loop_NTPase"/>
</dbReference>
<reference evidence="1 2" key="1">
    <citation type="submission" date="2017-05" db="EMBL/GenBank/DDBJ databases">
        <title>The draft genome sequence of Idiomarina salinarum WNB302.</title>
        <authorList>
            <person name="Sun Y."/>
            <person name="Chen B."/>
            <person name="Du Z."/>
        </authorList>
    </citation>
    <scope>NUCLEOTIDE SEQUENCE [LARGE SCALE GENOMIC DNA]</scope>
    <source>
        <strain evidence="1 2">WNB302</strain>
    </source>
</reference>
<comment type="caution">
    <text evidence="1">The sequence shown here is derived from an EMBL/GenBank/DDBJ whole genome shotgun (WGS) entry which is preliminary data.</text>
</comment>
<sequence length="599" mass="69655">MTTNVYVHIGTHKTGTTAVQQYLIKKTKTLLKSGFKYINLYHFEEAQKLMQYSGDNQTLLTNLKSFFNAQKEDNIHSYIICCEYLSGNPKTLYSNVSEIPKLLSQALIGFDRIKVFAVLRRQDQFIQSIYTQYVHQGEDIPLGDFLDPSRLDNLKWTGFLSKYEDEFGADNVVAIPYDIEAFKERSLLSSFSNFCGIDMFKDSELEVLNSGYNDIAIKIAKSCNPLLNVSEKKILRSFLQKHFKKNRYASYHLLNEEDERFLISYFKKDNSLLFKTYFKTTDLSNFSAVEEETKNGINQESNHYPELISYLIKEIDQLQKSNPTQKPIQSKNVLAKVKKKLKKMVENPHELYQRNYQLIGLAKNYERAVILGSAESINKLELTAFSNDFVITVGNFFEHPDINAINPKIHVFAASHPPITKAVLMNWWGRCQDVLPKSTPILIEKRDREVAESVFKGREVYYYSYGGSLPVDFTKPVMSPWSVTIVAIQLAIYGKIPLIGLLGINHDWQCIEPYRHFYDHTEPSLEYYLKNAGIEIEYEKQKQRLPKERLYREYELFKQYETLKDEGSKLGIGILNYDPFSNFDVFEFDRKTELIRRDS</sequence>
<accession>A0A265UR64</accession>
<dbReference type="OrthoDB" id="1349535at2"/>